<organism evidence="2 3">
    <name type="scientific">Clostridium autoethanogenum DSM 10061</name>
    <dbReference type="NCBI Taxonomy" id="1341692"/>
    <lineage>
        <taxon>Bacteria</taxon>
        <taxon>Bacillati</taxon>
        <taxon>Bacillota</taxon>
        <taxon>Clostridia</taxon>
        <taxon>Eubacteriales</taxon>
        <taxon>Clostridiaceae</taxon>
        <taxon>Clostridium</taxon>
    </lineage>
</organism>
<dbReference type="InterPro" id="IPR036366">
    <property type="entry name" value="PGBDSf"/>
</dbReference>
<evidence type="ECO:0000259" key="1">
    <source>
        <dbReference type="Pfam" id="PF01471"/>
    </source>
</evidence>
<evidence type="ECO:0000313" key="2">
    <source>
        <dbReference type="EMBL" id="URS74482.1"/>
    </source>
</evidence>
<gene>
    <name evidence="2" type="ORF">CAETHG_04380</name>
</gene>
<keyword evidence="3" id="KW-1185">Reference proteome</keyword>
<proteinExistence type="predicted"/>
<dbReference type="Gene3D" id="1.10.101.10">
    <property type="entry name" value="PGBD-like superfamily/PGBD"/>
    <property type="match status" value="1"/>
</dbReference>
<name>A0ABY4TVF4_9CLOT</name>
<dbReference type="InterPro" id="IPR036365">
    <property type="entry name" value="PGBD-like_sf"/>
</dbReference>
<dbReference type="SUPFAM" id="SSF47090">
    <property type="entry name" value="PGBD-like"/>
    <property type="match status" value="1"/>
</dbReference>
<dbReference type="EMBL" id="CP006763">
    <property type="protein sequence ID" value="URS74482.1"/>
    <property type="molecule type" value="Genomic_DNA"/>
</dbReference>
<dbReference type="Proteomes" id="UP000017590">
    <property type="component" value="Chromosome"/>
</dbReference>
<dbReference type="RefSeq" id="WP_242825689.1">
    <property type="nucleotide sequence ID" value="NC_022592.1"/>
</dbReference>
<dbReference type="InterPro" id="IPR002477">
    <property type="entry name" value="Peptidoglycan-bd-like"/>
</dbReference>
<sequence>MFISLSLFLEVVKNFQRDSGLAVDGIVGINTWNKLFG</sequence>
<dbReference type="Pfam" id="PF01471">
    <property type="entry name" value="PG_binding_1"/>
    <property type="match status" value="1"/>
</dbReference>
<reference evidence="3" key="1">
    <citation type="journal article" date="2014" name="Biotechnol. Biofuels">
        <title>Comparison of single-molecule sequencing and hybrid approaches for finishing the genome of Clostridium autoethanogenum and analysis of CRISPR systems in industrial relevant Clostridia.</title>
        <authorList>
            <person name="Brown S.D."/>
            <person name="Nagaraju S."/>
            <person name="Utturkar S."/>
            <person name="De Tissera S."/>
            <person name="Segovia S."/>
            <person name="Mitchell W."/>
            <person name="Land M.L."/>
            <person name="Dassanayake A."/>
            <person name="Kopke M."/>
        </authorList>
    </citation>
    <scope>NUCLEOTIDE SEQUENCE [LARGE SCALE GENOMIC DNA]</scope>
    <source>
        <strain evidence="3">DSM 10061</strain>
    </source>
</reference>
<feature type="domain" description="Peptidoglycan binding-like" evidence="1">
    <location>
        <begin position="10"/>
        <end position="35"/>
    </location>
</feature>
<evidence type="ECO:0000313" key="3">
    <source>
        <dbReference type="Proteomes" id="UP000017590"/>
    </source>
</evidence>
<protein>
    <submittedName>
        <fullName evidence="2">Peptidoglycan-binding protein</fullName>
    </submittedName>
</protein>
<accession>A0ABY4TVF4</accession>